<proteinExistence type="predicted"/>
<dbReference type="EMBL" id="BMMZ01000002">
    <property type="protein sequence ID" value="GGL54065.1"/>
    <property type="molecule type" value="Genomic_DNA"/>
</dbReference>
<dbReference type="PANTHER" id="PTHR35333:SF3">
    <property type="entry name" value="BETA-LACTAMASE-TYPE TRANSPEPTIDASE FOLD CONTAINING PROTEIN"/>
    <property type="match status" value="1"/>
</dbReference>
<organism evidence="2 3">
    <name type="scientific">Microlunatus endophyticus</name>
    <dbReference type="NCBI Taxonomy" id="1716077"/>
    <lineage>
        <taxon>Bacteria</taxon>
        <taxon>Bacillati</taxon>
        <taxon>Actinomycetota</taxon>
        <taxon>Actinomycetes</taxon>
        <taxon>Propionibacteriales</taxon>
        <taxon>Propionibacteriaceae</taxon>
        <taxon>Microlunatus</taxon>
    </lineage>
</organism>
<evidence type="ECO:0000313" key="3">
    <source>
        <dbReference type="Proteomes" id="UP000613840"/>
    </source>
</evidence>
<comment type="caution">
    <text evidence="2">The sequence shown here is derived from an EMBL/GenBank/DDBJ whole genome shotgun (WGS) entry which is preliminary data.</text>
</comment>
<keyword evidence="3" id="KW-1185">Reference proteome</keyword>
<sequence>MMKPETATVAAAADAWTADLHDVLTALVAEELSAAAHLRISYELATTDGVVDTRQPDLQHYSASTMKLPLVLAAYRLHDHGTLDLDSTLTVHNSFTSRTGEPYAIDPDEDSDPEVWARVGQQVPLRWLCRRSIIRSSNLATNLVADAVGFEAVAQVIVDCEADGVQVVRGIEDYAAQRAGISNLVTVSGLNKILLALAGGTAAPPGTCAAVLGVLADNEVDTDIRPGLPTGTWVAHKNGWVSDGVLDAALVRPHGGDDPRDQFVLSVAISGAWPNERSHRLIQRIAGTVWQRRPGGGDD</sequence>
<dbReference type="InterPro" id="IPR012338">
    <property type="entry name" value="Beta-lactam/transpept-like"/>
</dbReference>
<accession>A0A917W0M2</accession>
<dbReference type="GO" id="GO:0030655">
    <property type="term" value="P:beta-lactam antibiotic catabolic process"/>
    <property type="evidence" value="ECO:0007669"/>
    <property type="project" value="InterPro"/>
</dbReference>
<dbReference type="GO" id="GO:0046677">
    <property type="term" value="P:response to antibiotic"/>
    <property type="evidence" value="ECO:0007669"/>
    <property type="project" value="InterPro"/>
</dbReference>
<reference evidence="2" key="1">
    <citation type="journal article" date="2014" name="Int. J. Syst. Evol. Microbiol.">
        <title>Complete genome sequence of Corynebacterium casei LMG S-19264T (=DSM 44701T), isolated from a smear-ripened cheese.</title>
        <authorList>
            <consortium name="US DOE Joint Genome Institute (JGI-PGF)"/>
            <person name="Walter F."/>
            <person name="Albersmeier A."/>
            <person name="Kalinowski J."/>
            <person name="Ruckert C."/>
        </authorList>
    </citation>
    <scope>NUCLEOTIDE SEQUENCE</scope>
    <source>
        <strain evidence="2">CGMCC 4.7306</strain>
    </source>
</reference>
<dbReference type="AlphaFoldDB" id="A0A917W0M2"/>
<dbReference type="InterPro" id="IPR045155">
    <property type="entry name" value="Beta-lactam_cat"/>
</dbReference>
<evidence type="ECO:0000313" key="2">
    <source>
        <dbReference type="EMBL" id="GGL54065.1"/>
    </source>
</evidence>
<reference evidence="2" key="2">
    <citation type="submission" date="2020-09" db="EMBL/GenBank/DDBJ databases">
        <authorList>
            <person name="Sun Q."/>
            <person name="Zhou Y."/>
        </authorList>
    </citation>
    <scope>NUCLEOTIDE SEQUENCE</scope>
    <source>
        <strain evidence="2">CGMCC 4.7306</strain>
    </source>
</reference>
<dbReference type="InterPro" id="IPR000871">
    <property type="entry name" value="Beta-lactam_class-A"/>
</dbReference>
<evidence type="ECO:0000259" key="1">
    <source>
        <dbReference type="Pfam" id="PF13354"/>
    </source>
</evidence>
<dbReference type="Gene3D" id="3.40.710.10">
    <property type="entry name" value="DD-peptidase/beta-lactamase superfamily"/>
    <property type="match status" value="1"/>
</dbReference>
<dbReference type="Proteomes" id="UP000613840">
    <property type="component" value="Unassembled WGS sequence"/>
</dbReference>
<dbReference type="PANTHER" id="PTHR35333">
    <property type="entry name" value="BETA-LACTAMASE"/>
    <property type="match status" value="1"/>
</dbReference>
<gene>
    <name evidence="2" type="ORF">GCM10011575_10590</name>
</gene>
<dbReference type="Pfam" id="PF13354">
    <property type="entry name" value="Beta-lactamase2"/>
    <property type="match status" value="1"/>
</dbReference>
<feature type="domain" description="Beta-lactamase class A catalytic" evidence="1">
    <location>
        <begin position="55"/>
        <end position="255"/>
    </location>
</feature>
<protein>
    <recommendedName>
        <fullName evidence="1">Beta-lactamase class A catalytic domain-containing protein</fullName>
    </recommendedName>
</protein>
<dbReference type="SUPFAM" id="SSF56601">
    <property type="entry name" value="beta-lactamase/transpeptidase-like"/>
    <property type="match status" value="1"/>
</dbReference>
<dbReference type="GO" id="GO:0008800">
    <property type="term" value="F:beta-lactamase activity"/>
    <property type="evidence" value="ECO:0007669"/>
    <property type="project" value="InterPro"/>
</dbReference>
<name>A0A917W0M2_9ACTN</name>